<sequence length="76" mass="8664">MEGRIVQYSIESQQGYVRTKCGKVYKFSASIYRSLMPIIPGELVDLEIDFDGSLKAIYIALPIKCLELLTRVISEY</sequence>
<comment type="caution">
    <text evidence="1">The sequence shown here is derived from an EMBL/GenBank/DDBJ whole genome shotgun (WGS) entry which is preliminary data.</text>
</comment>
<protein>
    <submittedName>
        <fullName evidence="1">Uncharacterized protein</fullName>
    </submittedName>
</protein>
<evidence type="ECO:0000313" key="1">
    <source>
        <dbReference type="EMBL" id="MEA5477390.1"/>
    </source>
</evidence>
<accession>A0ABU5TGN9</accession>
<name>A0ABU5TGN9_9CYAN</name>
<dbReference type="EMBL" id="JAYGIE010000024">
    <property type="protein sequence ID" value="MEA5477390.1"/>
    <property type="molecule type" value="Genomic_DNA"/>
</dbReference>
<evidence type="ECO:0000313" key="2">
    <source>
        <dbReference type="Proteomes" id="UP001301388"/>
    </source>
</evidence>
<proteinExistence type="predicted"/>
<dbReference type="Proteomes" id="UP001301388">
    <property type="component" value="Unassembled WGS sequence"/>
</dbReference>
<reference evidence="1 2" key="1">
    <citation type="submission" date="2023-12" db="EMBL/GenBank/DDBJ databases">
        <title>Baltic Sea Cyanobacteria.</title>
        <authorList>
            <person name="Delbaje E."/>
            <person name="Fewer D.P."/>
            <person name="Shishido T.K."/>
        </authorList>
    </citation>
    <scope>NUCLEOTIDE SEQUENCE [LARGE SCALE GENOMIC DNA]</scope>
    <source>
        <strain evidence="1 2">UHCC 0370</strain>
    </source>
</reference>
<gene>
    <name evidence="1" type="ORF">VB774_07130</name>
</gene>
<dbReference type="RefSeq" id="WP_281007581.1">
    <property type="nucleotide sequence ID" value="NZ_JAYGIE010000024.1"/>
</dbReference>
<organism evidence="1 2">
    <name type="scientific">Pseudanabaena galeata UHCC 0370</name>
    <dbReference type="NCBI Taxonomy" id="3110310"/>
    <lineage>
        <taxon>Bacteria</taxon>
        <taxon>Bacillati</taxon>
        <taxon>Cyanobacteriota</taxon>
        <taxon>Cyanophyceae</taxon>
        <taxon>Pseudanabaenales</taxon>
        <taxon>Pseudanabaenaceae</taxon>
        <taxon>Pseudanabaena</taxon>
    </lineage>
</organism>
<keyword evidence="2" id="KW-1185">Reference proteome</keyword>